<name>A0ABP0S6M9_9DINO</name>
<keyword evidence="1" id="KW-0808">Transferase</keyword>
<keyword evidence="3" id="KW-1185">Reference proteome</keyword>
<dbReference type="SUPFAM" id="SSF53756">
    <property type="entry name" value="UDP-Glycosyltransferase/glycogen phosphorylase"/>
    <property type="match status" value="1"/>
</dbReference>
<dbReference type="InterPro" id="IPR002213">
    <property type="entry name" value="UDP_glucos_trans"/>
</dbReference>
<reference evidence="2 3" key="1">
    <citation type="submission" date="2024-02" db="EMBL/GenBank/DDBJ databases">
        <authorList>
            <person name="Chen Y."/>
            <person name="Shah S."/>
            <person name="Dougan E. K."/>
            <person name="Thang M."/>
            <person name="Chan C."/>
        </authorList>
    </citation>
    <scope>NUCLEOTIDE SEQUENCE [LARGE SCALE GENOMIC DNA]</scope>
</reference>
<proteinExistence type="predicted"/>
<dbReference type="EMBL" id="CAXAMN010027051">
    <property type="protein sequence ID" value="CAK9108022.1"/>
    <property type="molecule type" value="Genomic_DNA"/>
</dbReference>
<evidence type="ECO:0008006" key="4">
    <source>
        <dbReference type="Google" id="ProtNLM"/>
    </source>
</evidence>
<dbReference type="PANTHER" id="PTHR48049">
    <property type="entry name" value="GLYCOSYLTRANSFERASE"/>
    <property type="match status" value="1"/>
</dbReference>
<dbReference type="Gene3D" id="3.40.50.2000">
    <property type="entry name" value="Glycogen Phosphorylase B"/>
    <property type="match status" value="2"/>
</dbReference>
<organism evidence="2 3">
    <name type="scientific">Durusdinium trenchii</name>
    <dbReference type="NCBI Taxonomy" id="1381693"/>
    <lineage>
        <taxon>Eukaryota</taxon>
        <taxon>Sar</taxon>
        <taxon>Alveolata</taxon>
        <taxon>Dinophyceae</taxon>
        <taxon>Suessiales</taxon>
        <taxon>Symbiodiniaceae</taxon>
        <taxon>Durusdinium</taxon>
    </lineage>
</organism>
<comment type="caution">
    <text evidence="2">The sequence shown here is derived from an EMBL/GenBank/DDBJ whole genome shotgun (WGS) entry which is preliminary data.</text>
</comment>
<sequence length="515" mass="56269">MKHIWSHLAFAKAAPTSLVPMFWHFYNFSNVAWCFSSIGSKTIGEKERRAMSASASNPTVAIFNVALIGHVNPTFPLVQELVRRGCRVHYFLPKVPQIWDAARESGAIVESYLPDVPELVLEECGTQVPPEDLRPEEQEAWARAVWPLASTLLCGEHVIQRCQDLGVSVVLYDPAAPHGLLVALKLGIPKASLVTFPGIGSLGDIMAHQDRLEKLAGLRAPLGQAIEERFGVDLQVNLLTRRHYLTAVNFITTCKDLVAPVPSEAAWAQELSRFRFLPIGCLVSSTAPHISSAPGKVPGNLRDDLPMKELHEQLVAGRRIIFAALGTMALNERWNMDLGRVSSGNLPTGTTGKQYCQHVWKALLCAMEDLGDEFYCVLCAGKQPDALDFLEKDSQLPQNVIVRASVPQVEMLNSYASVFLSHVGFNSLQESLMAGVPLVAVPQAVDQPANAMKVQNCSWGISFLHPMETVTSSAMASALRSLACPSSPCRAAVQAARQHLEGGVERLAEKLLEMQ</sequence>
<dbReference type="CDD" id="cd03784">
    <property type="entry name" value="GT1_Gtf-like"/>
    <property type="match status" value="1"/>
</dbReference>
<dbReference type="InterPro" id="IPR050481">
    <property type="entry name" value="UDP-glycosyltransf_plant"/>
</dbReference>
<accession>A0ABP0S6M9</accession>
<gene>
    <name evidence="2" type="ORF">CCMP2556_LOCUS50369</name>
</gene>
<evidence type="ECO:0000313" key="3">
    <source>
        <dbReference type="Proteomes" id="UP001642484"/>
    </source>
</evidence>
<dbReference type="PANTHER" id="PTHR48049:SF132">
    <property type="entry name" value="GLYCOSYLTRANSFERASE"/>
    <property type="match status" value="1"/>
</dbReference>
<evidence type="ECO:0000256" key="1">
    <source>
        <dbReference type="ARBA" id="ARBA00022679"/>
    </source>
</evidence>
<dbReference type="Pfam" id="PF00201">
    <property type="entry name" value="UDPGT"/>
    <property type="match status" value="1"/>
</dbReference>
<evidence type="ECO:0000313" key="2">
    <source>
        <dbReference type="EMBL" id="CAK9108022.1"/>
    </source>
</evidence>
<dbReference type="Proteomes" id="UP001642484">
    <property type="component" value="Unassembled WGS sequence"/>
</dbReference>
<protein>
    <recommendedName>
        <fullName evidence="4">Glycosyltransferase</fullName>
    </recommendedName>
</protein>